<dbReference type="OrthoDB" id="6247875at2759"/>
<accession>A0A061IX84</accession>
<feature type="region of interest" description="Disordered" evidence="1">
    <location>
        <begin position="177"/>
        <end position="237"/>
    </location>
</feature>
<evidence type="ECO:0000313" key="3">
    <source>
        <dbReference type="Proteomes" id="UP000031737"/>
    </source>
</evidence>
<feature type="region of interest" description="Disordered" evidence="1">
    <location>
        <begin position="262"/>
        <end position="291"/>
    </location>
</feature>
<proteinExistence type="predicted"/>
<dbReference type="Proteomes" id="UP000031737">
    <property type="component" value="Unassembled WGS sequence"/>
</dbReference>
<organism evidence="2 3">
    <name type="scientific">Trypanosoma rangeli SC58</name>
    <dbReference type="NCBI Taxonomy" id="429131"/>
    <lineage>
        <taxon>Eukaryota</taxon>
        <taxon>Discoba</taxon>
        <taxon>Euglenozoa</taxon>
        <taxon>Kinetoplastea</taxon>
        <taxon>Metakinetoplastina</taxon>
        <taxon>Trypanosomatida</taxon>
        <taxon>Trypanosomatidae</taxon>
        <taxon>Trypanosoma</taxon>
        <taxon>Herpetosoma</taxon>
    </lineage>
</organism>
<protein>
    <submittedName>
        <fullName evidence="2">Uncharacterized protein</fullName>
    </submittedName>
</protein>
<evidence type="ECO:0000313" key="2">
    <source>
        <dbReference type="EMBL" id="ESL07763.1"/>
    </source>
</evidence>
<dbReference type="InterPro" id="IPR036910">
    <property type="entry name" value="HMG_box_dom_sf"/>
</dbReference>
<dbReference type="SUPFAM" id="SSF47095">
    <property type="entry name" value="HMG-box"/>
    <property type="match status" value="1"/>
</dbReference>
<reference evidence="2 3" key="1">
    <citation type="submission" date="2013-07" db="EMBL/GenBank/DDBJ databases">
        <authorList>
            <person name="Stoco P.H."/>
            <person name="Wagner G."/>
            <person name="Gerber A."/>
            <person name="Zaha A."/>
            <person name="Thompson C."/>
            <person name="Bartholomeu D.C."/>
            <person name="Luckemeyer D.D."/>
            <person name="Bahia D."/>
            <person name="Loreto E."/>
            <person name="Prestes E.B."/>
            <person name="Lima F.M."/>
            <person name="Rodrigues-Luiz G."/>
            <person name="Vallejo G.A."/>
            <person name="Filho J.F."/>
            <person name="Monteiro K.M."/>
            <person name="Tyler K.M."/>
            <person name="de Almeida L.G."/>
            <person name="Ortiz M.F."/>
            <person name="Siervo M.A."/>
            <person name="de Moraes M.H."/>
            <person name="Cunha O.L."/>
            <person name="Mendonca-Neto R."/>
            <person name="Silva R."/>
            <person name="Teixeira S.M."/>
            <person name="Murta S.M."/>
            <person name="Sincero T.C."/>
            <person name="Mendes T.A."/>
            <person name="Urmenyi T.P."/>
            <person name="Silva V.G."/>
            <person name="da Rocha W.D."/>
            <person name="Andersson B."/>
            <person name="Romanha A.J."/>
            <person name="Steindel M."/>
            <person name="de Vasconcelos A.T."/>
            <person name="Grisard E.C."/>
        </authorList>
    </citation>
    <scope>NUCLEOTIDE SEQUENCE [LARGE SCALE GENOMIC DNA]</scope>
    <source>
        <strain evidence="2 3">SC58</strain>
    </source>
</reference>
<gene>
    <name evidence="2" type="ORF">TRSC58_04544</name>
</gene>
<evidence type="ECO:0000256" key="1">
    <source>
        <dbReference type="SAM" id="MobiDB-lite"/>
    </source>
</evidence>
<comment type="caution">
    <text evidence="2">The sequence shown here is derived from an EMBL/GenBank/DDBJ whole genome shotgun (WGS) entry which is preliminary data.</text>
</comment>
<dbReference type="EMBL" id="AUPL01004544">
    <property type="protein sequence ID" value="ESL07763.1"/>
    <property type="molecule type" value="Genomic_DNA"/>
</dbReference>
<name>A0A061IX84_TRYRA</name>
<dbReference type="VEuPathDB" id="TriTrypDB:TRSC58_04544"/>
<dbReference type="CDD" id="cd00084">
    <property type="entry name" value="HMG-box_SF"/>
    <property type="match status" value="1"/>
</dbReference>
<sequence length="291" mass="31233">MTAYPSLNREGVSSPAAPALQCRRCHQCVICCPVCGVSNFRLIDGASSHKGYNTNVGSAVPASNFTGASGGGGGLTWTRPLPGKECGVTTLGSSPAAPTAFELFCRDAETKCVTAVEIDGNDTVIREEEEEIRRDRRRVHAEAWLAADAETRERYELAASALAADAAARAQIVAGKDAPKNLRRGKGRQASLSSHKAVTPAPGSGDGKGAPASVAPTYVQSDDGKRARPYRRPRTSFRLFCKHNQQTYQTDDALMKAWRSMRPAEKKPYDDEAASIRVTPRGKRQTLPSVT</sequence>
<keyword evidence="3" id="KW-1185">Reference proteome</keyword>
<dbReference type="AlphaFoldDB" id="A0A061IX84"/>